<reference evidence="2 3" key="1">
    <citation type="submission" date="2016-01" db="EMBL/GenBank/DDBJ databases">
        <title>Genome sequencing of Roseivirga echinicomitans KMM 6058.</title>
        <authorList>
            <person name="Selvaratnam C."/>
            <person name="Thevarajoo S."/>
            <person name="Goh K.M."/>
            <person name="Ee R."/>
            <person name="Chan K.-G."/>
            <person name="Chong C.S."/>
        </authorList>
    </citation>
    <scope>NUCLEOTIDE SEQUENCE [LARGE SCALE GENOMIC DNA]</scope>
    <source>
        <strain evidence="2 3">KMM 6058</strain>
    </source>
</reference>
<proteinExistence type="predicted"/>
<evidence type="ECO:0000313" key="2">
    <source>
        <dbReference type="EMBL" id="KYG82454.1"/>
    </source>
</evidence>
<dbReference type="Gene3D" id="3.40.50.2000">
    <property type="entry name" value="Glycogen Phosphorylase B"/>
    <property type="match status" value="2"/>
</dbReference>
<evidence type="ECO:0000313" key="3">
    <source>
        <dbReference type="Proteomes" id="UP000075615"/>
    </source>
</evidence>
<comment type="caution">
    <text evidence="2">The sequence shown here is derived from an EMBL/GenBank/DDBJ whole genome shotgun (WGS) entry which is preliminary data.</text>
</comment>
<dbReference type="SUPFAM" id="SSF48208">
    <property type="entry name" value="Six-hairpin glycosidases"/>
    <property type="match status" value="1"/>
</dbReference>
<name>A0A150XUY5_9BACT</name>
<gene>
    <name evidence="2" type="ORF">AWN68_14440</name>
</gene>
<dbReference type="PANTHER" id="PTHR12526:SF572">
    <property type="entry name" value="BLL5144 PROTEIN"/>
    <property type="match status" value="1"/>
</dbReference>
<dbReference type="InterPro" id="IPR001296">
    <property type="entry name" value="Glyco_trans_1"/>
</dbReference>
<evidence type="ECO:0000259" key="1">
    <source>
        <dbReference type="Pfam" id="PF00534"/>
    </source>
</evidence>
<keyword evidence="3" id="KW-1185">Reference proteome</keyword>
<dbReference type="GO" id="GO:0005975">
    <property type="term" value="P:carbohydrate metabolic process"/>
    <property type="evidence" value="ECO:0007669"/>
    <property type="project" value="InterPro"/>
</dbReference>
<dbReference type="RefSeq" id="WP_068412405.1">
    <property type="nucleotide sequence ID" value="NZ_LRDB01000003.1"/>
</dbReference>
<dbReference type="SUPFAM" id="SSF53756">
    <property type="entry name" value="UDP-Glycosyltransferase/glycogen phosphorylase"/>
    <property type="match status" value="1"/>
</dbReference>
<dbReference type="STRING" id="296218.AWN68_14440"/>
<accession>A0A150XUY5</accession>
<dbReference type="InterPro" id="IPR008928">
    <property type="entry name" value="6-hairpin_glycosidase_sf"/>
</dbReference>
<dbReference type="GO" id="GO:0016757">
    <property type="term" value="F:glycosyltransferase activity"/>
    <property type="evidence" value="ECO:0007669"/>
    <property type="project" value="InterPro"/>
</dbReference>
<organism evidence="2 3">
    <name type="scientific">Roseivirga echinicomitans</name>
    <dbReference type="NCBI Taxonomy" id="296218"/>
    <lineage>
        <taxon>Bacteria</taxon>
        <taxon>Pseudomonadati</taxon>
        <taxon>Bacteroidota</taxon>
        <taxon>Cytophagia</taxon>
        <taxon>Cytophagales</taxon>
        <taxon>Roseivirgaceae</taxon>
        <taxon>Roseivirga</taxon>
    </lineage>
</organism>
<dbReference type="AlphaFoldDB" id="A0A150XUY5"/>
<dbReference type="Proteomes" id="UP000075615">
    <property type="component" value="Unassembled WGS sequence"/>
</dbReference>
<protein>
    <recommendedName>
        <fullName evidence="1">Glycosyl transferase family 1 domain-containing protein</fullName>
    </recommendedName>
</protein>
<feature type="domain" description="Glycosyl transferase family 1" evidence="1">
    <location>
        <begin position="186"/>
        <end position="362"/>
    </location>
</feature>
<dbReference type="OrthoDB" id="9765330at2"/>
<dbReference type="Pfam" id="PF00534">
    <property type="entry name" value="Glycos_transf_1"/>
    <property type="match status" value="1"/>
</dbReference>
<dbReference type="EMBL" id="LRDB01000003">
    <property type="protein sequence ID" value="KYG82454.1"/>
    <property type="molecule type" value="Genomic_DNA"/>
</dbReference>
<sequence length="764" mass="86291">MRFENRPKILFISTFPPRECGIATFCQDLLNGLNSQFDQGFDFEVCALHEGKHEPNMYSKPVTHVLNTEDIRSYSTMADRINGDESIAAVYIQHEFGLFKGAYGQGLLTFLYSIEKPTSVIFHTVLPEPNPDLKSVVQAITDLVLSIVVMTETSANTLFNYYGVARSKIKVIPHGTHPTSWGNQLELKRKYGLEGKTVLSTFGLISANKSIETALYALPNIVKEFPEVAYLVLGRTHPKVVEYEGEQYRDSLEAIVTKLNLAKHVIFVNEYLSLPVLLEYLKLSDLYLFTSKDPNQAVSGTFAYALSCGCPVISTPIPHAREVLKGDIGALFNFFDHAALADQVLTLLRVPNELKHKSLNAYHWSQHTIWPNVAISFANEFLKTSMTMTTIRYKQPEVNFSHLKKLTTDIGIIQFSKINIPDLDSGYTIDDNARALVATLMHYQHTSSKALLLYIDTYLDFIIYCQQSDGRFMNYVDRNGGFHRQNHYVNLEDSNARAVWALGYLMGNSDALPETILDRAKESFANALPWLGSISSPRSMGFVIKGLYSAFQYRPNSAYKSLIIQLANKLVKLYHSSSEGGWHWFEDYLTYANGVMPEALILAYHLTKEAKYLNVALNSLNFLLSQTFTKDQIKVVSNRGWQHKGQEKANDFGEQPIDVAYTILALDSFHKVLGMERYKDYLEVAYSWFLGNNHLQQIMYSPLSGGGYDGLEENNPNLNQGAESTICFLMASMTLRKYCEEGEIVLTDSLLPDFKEMSMVTLKS</sequence>
<dbReference type="PANTHER" id="PTHR12526">
    <property type="entry name" value="GLYCOSYLTRANSFERASE"/>
    <property type="match status" value="1"/>
</dbReference>